<evidence type="ECO:0000313" key="2">
    <source>
        <dbReference type="Proteomes" id="UP000032309"/>
    </source>
</evidence>
<accession>A0ABQ0K039</accession>
<comment type="caution">
    <text evidence="1">The sequence shown here is derived from an EMBL/GenBank/DDBJ whole genome shotgun (WGS) entry which is preliminary data.</text>
</comment>
<protein>
    <submittedName>
        <fullName evidence="1">Uncharacterized protein</fullName>
    </submittedName>
</protein>
<keyword evidence="2" id="KW-1185">Reference proteome</keyword>
<reference evidence="2" key="1">
    <citation type="journal article" date="2015" name="Genome Announc.">
        <title>Draft Genome Sequence of an Anaerobic Ammonium-Oxidizing Bacterium, "Candidatus Brocadia sinica".</title>
        <authorList>
            <person name="Oshiki M."/>
            <person name="Shinyako-Hata K."/>
            <person name="Satoh H."/>
            <person name="Okabe S."/>
        </authorList>
    </citation>
    <scope>NUCLEOTIDE SEQUENCE [LARGE SCALE GENOMIC DNA]</scope>
    <source>
        <strain evidence="2">JPN1</strain>
    </source>
</reference>
<organism evidence="1 2">
    <name type="scientific">Candidatus Brocadia sinica JPN1</name>
    <dbReference type="NCBI Taxonomy" id="1197129"/>
    <lineage>
        <taxon>Bacteria</taxon>
        <taxon>Pseudomonadati</taxon>
        <taxon>Planctomycetota</taxon>
        <taxon>Candidatus Brocadiia</taxon>
        <taxon>Candidatus Brocadiales</taxon>
        <taxon>Candidatus Brocadiaceae</taxon>
        <taxon>Candidatus Brocadia</taxon>
    </lineage>
</organism>
<proteinExistence type="predicted"/>
<name>A0ABQ0K039_9BACT</name>
<evidence type="ECO:0000313" key="1">
    <source>
        <dbReference type="EMBL" id="GAN34308.1"/>
    </source>
</evidence>
<gene>
    <name evidence="1" type="ORF">BROSI_A2844</name>
</gene>
<dbReference type="Proteomes" id="UP000032309">
    <property type="component" value="Unassembled WGS sequence"/>
</dbReference>
<sequence>MKYAIVTAEKFRHKQHLSVWQEVVHFLKIGKNGDVLSFHIDF</sequence>
<dbReference type="EMBL" id="BAFN01000001">
    <property type="protein sequence ID" value="GAN34308.1"/>
    <property type="molecule type" value="Genomic_DNA"/>
</dbReference>